<dbReference type="EMBL" id="JBJJXI010000020">
    <property type="protein sequence ID" value="KAL3405598.1"/>
    <property type="molecule type" value="Genomic_DNA"/>
</dbReference>
<evidence type="ECO:0000313" key="3">
    <source>
        <dbReference type="EMBL" id="KAL3405598.1"/>
    </source>
</evidence>
<dbReference type="InterPro" id="IPR054708">
    <property type="entry name" value="MTPAP-like_central"/>
</dbReference>
<dbReference type="InterPro" id="IPR043519">
    <property type="entry name" value="NT_sf"/>
</dbReference>
<dbReference type="PROSITE" id="PS00028">
    <property type="entry name" value="ZINC_FINGER_C2H2_1"/>
    <property type="match status" value="1"/>
</dbReference>
<dbReference type="CDD" id="cd05402">
    <property type="entry name" value="NT_PAP_TUTase"/>
    <property type="match status" value="1"/>
</dbReference>
<reference evidence="3 4" key="1">
    <citation type="journal article" date="2024" name="bioRxiv">
        <title>A reference genome for Trichogramma kaykai: A tiny desert-dwelling parasitoid wasp with competing sex-ratio distorters.</title>
        <authorList>
            <person name="Culotta J."/>
            <person name="Lindsey A.R."/>
        </authorList>
    </citation>
    <scope>NUCLEOTIDE SEQUENCE [LARGE SCALE GENOMIC DNA]</scope>
    <source>
        <strain evidence="3 4">KSX58</strain>
    </source>
</reference>
<dbReference type="Gene3D" id="3.30.460.10">
    <property type="entry name" value="Beta Polymerase, domain 2"/>
    <property type="match status" value="1"/>
</dbReference>
<dbReference type="SUPFAM" id="SSF81301">
    <property type="entry name" value="Nucleotidyltransferase"/>
    <property type="match status" value="1"/>
</dbReference>
<name>A0ABD2XLE1_9HYME</name>
<keyword evidence="4" id="KW-1185">Reference proteome</keyword>
<dbReference type="SMART" id="SM00451">
    <property type="entry name" value="ZnF_U1"/>
    <property type="match status" value="5"/>
</dbReference>
<feature type="domain" description="C2H2-type" evidence="2">
    <location>
        <begin position="610"/>
        <end position="632"/>
    </location>
</feature>
<evidence type="ECO:0000313" key="4">
    <source>
        <dbReference type="Proteomes" id="UP001627154"/>
    </source>
</evidence>
<dbReference type="Gene3D" id="1.10.1410.10">
    <property type="match status" value="1"/>
</dbReference>
<gene>
    <name evidence="3" type="ORF">TKK_001973</name>
</gene>
<dbReference type="GO" id="GO:1990817">
    <property type="term" value="F:poly(A) RNA polymerase activity"/>
    <property type="evidence" value="ECO:0007669"/>
    <property type="project" value="UniProtKB-ARBA"/>
</dbReference>
<dbReference type="InterPro" id="IPR013087">
    <property type="entry name" value="Znf_C2H2_type"/>
</dbReference>
<dbReference type="PANTHER" id="PTHR12271">
    <property type="entry name" value="POLY A POLYMERASE CID PAP -RELATED"/>
    <property type="match status" value="1"/>
</dbReference>
<organism evidence="3 4">
    <name type="scientific">Trichogramma kaykai</name>
    <dbReference type="NCBI Taxonomy" id="54128"/>
    <lineage>
        <taxon>Eukaryota</taxon>
        <taxon>Metazoa</taxon>
        <taxon>Ecdysozoa</taxon>
        <taxon>Arthropoda</taxon>
        <taxon>Hexapoda</taxon>
        <taxon>Insecta</taxon>
        <taxon>Pterygota</taxon>
        <taxon>Neoptera</taxon>
        <taxon>Endopterygota</taxon>
        <taxon>Hymenoptera</taxon>
        <taxon>Apocrita</taxon>
        <taxon>Proctotrupomorpha</taxon>
        <taxon>Chalcidoidea</taxon>
        <taxon>Trichogrammatidae</taxon>
        <taxon>Trichogramma</taxon>
    </lineage>
</organism>
<proteinExistence type="predicted"/>
<accession>A0ABD2XLE1</accession>
<dbReference type="Proteomes" id="UP001627154">
    <property type="component" value="Unassembled WGS sequence"/>
</dbReference>
<comment type="caution">
    <text evidence="3">The sequence shown here is derived from an EMBL/GenBank/DDBJ whole genome shotgun (WGS) entry which is preliminary data.</text>
</comment>
<evidence type="ECO:0000256" key="1">
    <source>
        <dbReference type="SAM" id="MobiDB-lite"/>
    </source>
</evidence>
<sequence length="1035" mass="121639">MELDWVLLFSNRIIQWKDSYKCVLCTFEFQRNNVQGIKDHIEQSQFHIRRIQQINCELIDSKSQAVTSSLSEQLVKNGVFFNIDDNQLTCYPCQCKLPCYLDVSAHVESGKHKEQISSSRYRSNPQTYVFTNNLHCKICSFYCQTPVEALWHIMEHFPKMLQYQTSIDIIKVSQSQKSKITCCLCDIKIDYNGLNEHLKSPKHIKRLNFLKGNNKTPNEDPISTEPKIPIRDIFLNSFDSDTWHCNKCETKIQSKTCLIEHFLEKKHELNAKNKERDSDHLIKTSVLGYKCYMCNESFGSHSHKLFFHYYFSVQHKIRMEIFDKIFKQKYLKMEELNNKIFIECSVCQIMHFNSVESVIDHISEQKHKSNENSHTTPVTTKKESEDHCTQIAKNNKTEKFNSHSTDGEQLQQYVLDIINNLDEQRESKSNSSNAQIDKVFSDPNTLHQYIDFCVNRNRKNYVYNLSDSKRAHMDSNIYYIIKNFNNQFCLICESQLSNEPYVIMEHIFSKKHNENIQQRSYRWKITKDSSDTTFDNLTFSMSYILRNSTGSFHCHACKINIEEKKILKHSVTKDHLLRCESSKRESESDTLEKINSLLQNSWYHAQLFDCQVCDKKYQVEIEFVEHLIRCDHLINMQNCTAKGYTPEFHTCFTCVTLLYGDISQYYDHCEDVDHKRYVERDDYKISEMMPNLLHLLKGVEDEKRKILDESNAIIFENLLEERVLKDVVKVVESVYPNATAYKFGSRSSNTALFNSDLDIFLDCDDMNYNESLDAASIRKYLSSVEKCFEKDRDVWYVEKVLYDTMIPIIKLRHNPTNLNCDISCSNGLAHRKSELMRYFNDAYPICRELILYLRKWLIFSQLSGTEGISPFTASWLVIFYLQVKGVFPSVNELIKSQSHSVIVDGWECGYQENFCAKPDNSSFVEHLVGLFTFYANFDYQKYVMCPYLGKILHKQRFALKELPVELTAILSDKNKDAVFLYRFDSPMCMQDPTDLSQNSSKALSKHQLRCFREYCSLSVDKIMYDQNMDFYSAWC</sequence>
<dbReference type="SMART" id="SM00355">
    <property type="entry name" value="ZnF_C2H2"/>
    <property type="match status" value="5"/>
</dbReference>
<evidence type="ECO:0000259" key="2">
    <source>
        <dbReference type="PROSITE" id="PS00028"/>
    </source>
</evidence>
<protein>
    <recommendedName>
        <fullName evidence="2">C2H2-type domain-containing protein</fullName>
    </recommendedName>
</protein>
<feature type="region of interest" description="Disordered" evidence="1">
    <location>
        <begin position="364"/>
        <end position="386"/>
    </location>
</feature>
<dbReference type="Pfam" id="PF22600">
    <property type="entry name" value="MTPAP-like_central"/>
    <property type="match status" value="1"/>
</dbReference>
<dbReference type="SUPFAM" id="SSF81631">
    <property type="entry name" value="PAP/OAS1 substrate-binding domain"/>
    <property type="match status" value="1"/>
</dbReference>
<dbReference type="PANTHER" id="PTHR12271:SF66">
    <property type="entry name" value="TERMINAL URIDYLYLTRANSFERASE TAILOR"/>
    <property type="match status" value="1"/>
</dbReference>
<dbReference type="GO" id="GO:0046872">
    <property type="term" value="F:metal ion binding"/>
    <property type="evidence" value="ECO:0007669"/>
    <property type="project" value="UniProtKB-KW"/>
</dbReference>
<dbReference type="AlphaFoldDB" id="A0ABD2XLE1"/>
<dbReference type="InterPro" id="IPR003604">
    <property type="entry name" value="Matrin/U1-like-C_Znf_C2H2"/>
</dbReference>